<evidence type="ECO:0000313" key="12">
    <source>
        <dbReference type="Proteomes" id="UP000232638"/>
    </source>
</evidence>
<dbReference type="GO" id="GO:0043709">
    <property type="term" value="P:cell adhesion involved in single-species biofilm formation"/>
    <property type="evidence" value="ECO:0007669"/>
    <property type="project" value="TreeGrafter"/>
</dbReference>
<feature type="modified residue" description="Phosphohistidine" evidence="5">
    <location>
        <position position="56"/>
    </location>
</feature>
<dbReference type="InterPro" id="IPR008207">
    <property type="entry name" value="Sig_transdc_His_kin_Hpt_dom"/>
</dbReference>
<gene>
    <name evidence="11" type="ORF">THSYN_04305</name>
</gene>
<comment type="catalytic activity">
    <reaction evidence="4">
        <text>2 GTP = 3',3'-c-di-GMP + 2 diphosphate</text>
        <dbReference type="Rhea" id="RHEA:24898"/>
        <dbReference type="ChEBI" id="CHEBI:33019"/>
        <dbReference type="ChEBI" id="CHEBI:37565"/>
        <dbReference type="ChEBI" id="CHEBI:58805"/>
        <dbReference type="EC" id="2.7.7.65"/>
    </reaction>
</comment>
<dbReference type="SMART" id="SM00267">
    <property type="entry name" value="GGDEF"/>
    <property type="match status" value="1"/>
</dbReference>
<dbReference type="RefSeq" id="WP_100918062.1">
    <property type="nucleotide sequence ID" value="NZ_CP020370.1"/>
</dbReference>
<dbReference type="Gene3D" id="3.40.50.2300">
    <property type="match status" value="2"/>
</dbReference>
<evidence type="ECO:0000256" key="6">
    <source>
        <dbReference type="PROSITE-ProRule" id="PRU00169"/>
    </source>
</evidence>
<dbReference type="PROSITE" id="PS50887">
    <property type="entry name" value="GGDEF"/>
    <property type="match status" value="1"/>
</dbReference>
<feature type="modified residue" description="4-aspartylphosphate" evidence="6">
    <location>
        <position position="336"/>
    </location>
</feature>
<keyword evidence="6" id="KW-0597">Phosphoprotein</keyword>
<dbReference type="KEGG" id="tsy:THSYN_04305"/>
<dbReference type="Pfam" id="PF01627">
    <property type="entry name" value="Hpt"/>
    <property type="match status" value="1"/>
</dbReference>
<dbReference type="InterPro" id="IPR000160">
    <property type="entry name" value="GGDEF_dom"/>
</dbReference>
<dbReference type="InterPro" id="IPR043128">
    <property type="entry name" value="Rev_trsase/Diguanyl_cyclase"/>
</dbReference>
<feature type="domain" description="Response regulatory" evidence="8">
    <location>
        <begin position="161"/>
        <end position="278"/>
    </location>
</feature>
<dbReference type="PANTHER" id="PTHR45138:SF9">
    <property type="entry name" value="DIGUANYLATE CYCLASE DGCM-RELATED"/>
    <property type="match status" value="1"/>
</dbReference>
<dbReference type="InterPro" id="IPR011006">
    <property type="entry name" value="CheY-like_superfamily"/>
</dbReference>
<evidence type="ECO:0000256" key="3">
    <source>
        <dbReference type="ARBA" id="ARBA00023012"/>
    </source>
</evidence>
<dbReference type="GO" id="GO:0000160">
    <property type="term" value="P:phosphorelay signal transduction system"/>
    <property type="evidence" value="ECO:0007669"/>
    <property type="project" value="UniProtKB-KW"/>
</dbReference>
<evidence type="ECO:0000259" key="10">
    <source>
        <dbReference type="PROSITE" id="PS50894"/>
    </source>
</evidence>
<dbReference type="InterPro" id="IPR036641">
    <property type="entry name" value="HPT_dom_sf"/>
</dbReference>
<feature type="domain" description="Response regulatory" evidence="8">
    <location>
        <begin position="287"/>
        <end position="403"/>
    </location>
</feature>
<dbReference type="Gene3D" id="1.20.120.160">
    <property type="entry name" value="HPT domain"/>
    <property type="match status" value="1"/>
</dbReference>
<comment type="cofactor">
    <cofactor evidence="1">
        <name>Mg(2+)</name>
        <dbReference type="ChEBI" id="CHEBI:18420"/>
    </cofactor>
</comment>
<dbReference type="InterPro" id="IPR029787">
    <property type="entry name" value="Nucleotide_cyclase"/>
</dbReference>
<feature type="region of interest" description="Disordered" evidence="7">
    <location>
        <begin position="134"/>
        <end position="155"/>
    </location>
</feature>
<dbReference type="SMART" id="SM00448">
    <property type="entry name" value="REC"/>
    <property type="match status" value="2"/>
</dbReference>
<dbReference type="EMBL" id="CP020370">
    <property type="protein sequence ID" value="AUB80259.1"/>
    <property type="molecule type" value="Genomic_DNA"/>
</dbReference>
<dbReference type="SUPFAM" id="SSF47226">
    <property type="entry name" value="Histidine-containing phosphotransfer domain, HPT domain"/>
    <property type="match status" value="1"/>
</dbReference>
<feature type="modified residue" description="4-aspartylphosphate" evidence="6">
    <location>
        <position position="210"/>
    </location>
</feature>
<organism evidence="11 12">
    <name type="scientific">Candidatus Thiodictyon syntrophicum</name>
    <dbReference type="NCBI Taxonomy" id="1166950"/>
    <lineage>
        <taxon>Bacteria</taxon>
        <taxon>Pseudomonadati</taxon>
        <taxon>Pseudomonadota</taxon>
        <taxon>Gammaproteobacteria</taxon>
        <taxon>Chromatiales</taxon>
        <taxon>Chromatiaceae</taxon>
        <taxon>Thiodictyon</taxon>
    </lineage>
</organism>
<dbReference type="PROSITE" id="PS50894">
    <property type="entry name" value="HPT"/>
    <property type="match status" value="1"/>
</dbReference>
<keyword evidence="3" id="KW-0902">Two-component regulatory system</keyword>
<evidence type="ECO:0000313" key="11">
    <source>
        <dbReference type="EMBL" id="AUB80259.1"/>
    </source>
</evidence>
<dbReference type="CDD" id="cd00088">
    <property type="entry name" value="HPT"/>
    <property type="match status" value="1"/>
</dbReference>
<evidence type="ECO:0000259" key="8">
    <source>
        <dbReference type="PROSITE" id="PS50110"/>
    </source>
</evidence>
<dbReference type="FunFam" id="3.30.70.270:FF:000001">
    <property type="entry name" value="Diguanylate cyclase domain protein"/>
    <property type="match status" value="1"/>
</dbReference>
<evidence type="ECO:0000256" key="1">
    <source>
        <dbReference type="ARBA" id="ARBA00001946"/>
    </source>
</evidence>
<dbReference type="CDD" id="cd00156">
    <property type="entry name" value="REC"/>
    <property type="match status" value="1"/>
</dbReference>
<dbReference type="GO" id="GO:0005886">
    <property type="term" value="C:plasma membrane"/>
    <property type="evidence" value="ECO:0007669"/>
    <property type="project" value="TreeGrafter"/>
</dbReference>
<dbReference type="Pfam" id="PF00990">
    <property type="entry name" value="GGDEF"/>
    <property type="match status" value="1"/>
</dbReference>
<feature type="domain" description="HPt" evidence="10">
    <location>
        <begin position="9"/>
        <end position="109"/>
    </location>
</feature>
<dbReference type="OrthoDB" id="9812260at2"/>
<evidence type="ECO:0000256" key="4">
    <source>
        <dbReference type="ARBA" id="ARBA00034247"/>
    </source>
</evidence>
<dbReference type="AlphaFoldDB" id="A0A2K8U4D1"/>
<reference evidence="11 12" key="1">
    <citation type="submission" date="2017-03" db="EMBL/GenBank/DDBJ databases">
        <title>Complete genome sequence of Candidatus 'Thiodictyon syntrophicum' sp. nov. strain Cad16T, a photolithoautotroph purple sulfur bacterium isolated from an alpine meromictic lake.</title>
        <authorList>
            <person name="Luedin S.M."/>
            <person name="Pothier J.F."/>
            <person name="Danza F."/>
            <person name="Storelli N."/>
            <person name="Wittwer M."/>
            <person name="Tonolla M."/>
        </authorList>
    </citation>
    <scope>NUCLEOTIDE SEQUENCE [LARGE SCALE GENOMIC DNA]</scope>
    <source>
        <strain evidence="11 12">Cad16T</strain>
    </source>
</reference>
<dbReference type="Pfam" id="PF00072">
    <property type="entry name" value="Response_reg"/>
    <property type="match status" value="2"/>
</dbReference>
<dbReference type="EC" id="2.7.7.65" evidence="2"/>
<evidence type="ECO:0000256" key="2">
    <source>
        <dbReference type="ARBA" id="ARBA00012528"/>
    </source>
</evidence>
<dbReference type="GO" id="GO:1902201">
    <property type="term" value="P:negative regulation of bacterial-type flagellum-dependent cell motility"/>
    <property type="evidence" value="ECO:0007669"/>
    <property type="project" value="TreeGrafter"/>
</dbReference>
<feature type="domain" description="GGDEF" evidence="9">
    <location>
        <begin position="443"/>
        <end position="575"/>
    </location>
</feature>
<dbReference type="InterPro" id="IPR050469">
    <property type="entry name" value="Diguanylate_Cyclase"/>
</dbReference>
<dbReference type="InterPro" id="IPR001789">
    <property type="entry name" value="Sig_transdc_resp-reg_receiver"/>
</dbReference>
<evidence type="ECO:0000259" key="9">
    <source>
        <dbReference type="PROSITE" id="PS50887"/>
    </source>
</evidence>
<protein>
    <recommendedName>
        <fullName evidence="2">diguanylate cyclase</fullName>
        <ecNumber evidence="2">2.7.7.65</ecNumber>
    </recommendedName>
</protein>
<dbReference type="PROSITE" id="PS50110">
    <property type="entry name" value="RESPONSE_REGULATORY"/>
    <property type="match status" value="2"/>
</dbReference>
<feature type="compositionally biased region" description="Low complexity" evidence="7">
    <location>
        <begin position="134"/>
        <end position="145"/>
    </location>
</feature>
<accession>A0A2K8U4D1</accession>
<dbReference type="Gene3D" id="3.30.70.270">
    <property type="match status" value="1"/>
</dbReference>
<sequence>MAPVPPETFKARKARLRAAFLEQLPQRLHAARALLTAPPTDAGDRAGLVQLHLALHTVKGSAASFGLTAISELAREGDDLLQATLTADAPPPPGLSAALAAVLERLEALALGPAAPADQAEHFSFEPLSAPLAPAPGAAAQAPRPTTDGAAEPGTQRRDKLVYLCDDDGDLAQQLCAQLACFGYPVTALTSLEQMRAAVRAHPPAAIIMDVMFPEGEHAGPAALAALSAATGQSIPSLYISCRDDFQARLQAVKAGGSAYCTKPVKTTEMVEFLDTLTNRELATPFHVLVVDDEPNIASLHALILEEAGMTTAVATDPAQVVTLLKGFNADLVLMDMYMPECSGPELARVLRQMPGHVSLPIIFLSSETDRERQFKALEVGADGFLTKPVEPRRLVAEVSLRAERMRTLHALMVRDGLTGLFNHNTIMQFLELGVANARRDGRPMCFAMIDVDRFKRVNDTYGHPAGDQVLMALSRGLRMRLRESDVVGRYGGEEFAVVLPGVDEHQARVILDALRTSFAEVLFYAGDATFTCTFSAGVAAFPRFAGADTLVEAADLALYRAKRGGRDRVELATAADFAPGGREGADGR</sequence>
<dbReference type="SUPFAM" id="SSF52172">
    <property type="entry name" value="CheY-like"/>
    <property type="match status" value="2"/>
</dbReference>
<dbReference type="PANTHER" id="PTHR45138">
    <property type="entry name" value="REGULATORY COMPONENTS OF SENSORY TRANSDUCTION SYSTEM"/>
    <property type="match status" value="1"/>
</dbReference>
<evidence type="ECO:0000256" key="5">
    <source>
        <dbReference type="PROSITE-ProRule" id="PRU00110"/>
    </source>
</evidence>
<dbReference type="GO" id="GO:0052621">
    <property type="term" value="F:diguanylate cyclase activity"/>
    <property type="evidence" value="ECO:0007669"/>
    <property type="project" value="UniProtKB-EC"/>
</dbReference>
<name>A0A2K8U4D1_9GAMM</name>
<proteinExistence type="predicted"/>
<evidence type="ECO:0000256" key="7">
    <source>
        <dbReference type="SAM" id="MobiDB-lite"/>
    </source>
</evidence>
<keyword evidence="12" id="KW-1185">Reference proteome</keyword>
<dbReference type="GO" id="GO:0004672">
    <property type="term" value="F:protein kinase activity"/>
    <property type="evidence" value="ECO:0007669"/>
    <property type="project" value="UniProtKB-ARBA"/>
</dbReference>
<dbReference type="CDD" id="cd01949">
    <property type="entry name" value="GGDEF"/>
    <property type="match status" value="1"/>
</dbReference>
<dbReference type="SUPFAM" id="SSF55073">
    <property type="entry name" value="Nucleotide cyclase"/>
    <property type="match status" value="1"/>
</dbReference>
<dbReference type="Proteomes" id="UP000232638">
    <property type="component" value="Chromosome"/>
</dbReference>
<dbReference type="NCBIfam" id="TIGR00254">
    <property type="entry name" value="GGDEF"/>
    <property type="match status" value="1"/>
</dbReference>